<gene>
    <name evidence="3" type="ORF">CTHT_0049180</name>
</gene>
<feature type="compositionally biased region" description="Polar residues" evidence="1">
    <location>
        <begin position="607"/>
        <end position="619"/>
    </location>
</feature>
<evidence type="ECO:0000256" key="2">
    <source>
        <dbReference type="SAM" id="SignalP"/>
    </source>
</evidence>
<dbReference type="eggNOG" id="ENOG502SYFQ">
    <property type="taxonomic scope" value="Eukaryota"/>
</dbReference>
<feature type="region of interest" description="Disordered" evidence="1">
    <location>
        <begin position="815"/>
        <end position="843"/>
    </location>
</feature>
<evidence type="ECO:0000313" key="3">
    <source>
        <dbReference type="EMBL" id="EGS19457.1"/>
    </source>
</evidence>
<dbReference type="EMBL" id="GL988044">
    <property type="protein sequence ID" value="EGS19457.1"/>
    <property type="molecule type" value="Genomic_DNA"/>
</dbReference>
<feature type="region of interest" description="Disordered" evidence="1">
    <location>
        <begin position="682"/>
        <end position="733"/>
    </location>
</feature>
<dbReference type="OrthoDB" id="3540583at2759"/>
<keyword evidence="2" id="KW-0732">Signal</keyword>
<feature type="region of interest" description="Disordered" evidence="1">
    <location>
        <begin position="557"/>
        <end position="656"/>
    </location>
</feature>
<feature type="region of interest" description="Disordered" evidence="1">
    <location>
        <begin position="488"/>
        <end position="542"/>
    </location>
</feature>
<dbReference type="AlphaFoldDB" id="G0SB77"/>
<dbReference type="GeneID" id="18258956"/>
<feature type="compositionally biased region" description="Low complexity" evidence="1">
    <location>
        <begin position="641"/>
        <end position="650"/>
    </location>
</feature>
<dbReference type="RefSeq" id="XP_006695279.1">
    <property type="nucleotide sequence ID" value="XM_006695216.1"/>
</dbReference>
<feature type="compositionally biased region" description="Low complexity" evidence="1">
    <location>
        <begin position="510"/>
        <end position="528"/>
    </location>
</feature>
<feature type="signal peptide" evidence="2">
    <location>
        <begin position="1"/>
        <end position="18"/>
    </location>
</feature>
<reference evidence="3 4" key="1">
    <citation type="journal article" date="2011" name="Cell">
        <title>Insight into structure and assembly of the nuclear pore complex by utilizing the genome of a eukaryotic thermophile.</title>
        <authorList>
            <person name="Amlacher S."/>
            <person name="Sarges P."/>
            <person name="Flemming D."/>
            <person name="van Noort V."/>
            <person name="Kunze R."/>
            <person name="Devos D.P."/>
            <person name="Arumugam M."/>
            <person name="Bork P."/>
            <person name="Hurt E."/>
        </authorList>
    </citation>
    <scope>NUCLEOTIDE SEQUENCE [LARGE SCALE GENOMIC DNA]</scope>
    <source>
        <strain evidence="4">DSM 1495 / CBS 144.50 / IMI 039719</strain>
    </source>
</reference>
<feature type="compositionally biased region" description="Low complexity" evidence="1">
    <location>
        <begin position="682"/>
        <end position="694"/>
    </location>
</feature>
<sequence length="843" mass="93829">MQLKTLLTIFAAAAIASAAALPEPEPVAEPAAAALRKWTAEGGCKIDWSRRCNAQCKGEAINKGYKCKDVDSDIIGGPTNCVPGWRNDNLEELSMLLWVRELDTIKRTRPLLDPKAFPVKTVGIYHVNWQEALGEKAIKPKKASKTTAAEVIDLTDLDDDDDDNNNTCNSSNKVTSPTSLMQRNWHGTSSAEEVFPREWITALANVPIDLETALTGSYWAGFYTQWRNDQQKNKQSHGGRPVPQLLFKGFPMMEDVVFFKHSNFWTDPDGIYHADSGCCYWLSLALILYGNPRAWLRVKAEHLNFLEQVFSDSSHPRYTYYTRMNQHKMQTVAPTGTVDASLFEMLHTPGCWVSDEMCNMTADIYNVFIVLYKYDSPNKDNEKWKNKVYDMKAFGSYNNRHIFLCFTNENHFQPMVPNDYLAHEFKLPRITLESTKKYKMETNAKARKNVEDGPKHYMRNWQFTPLFHMPSFTIEHLSRAAGVPMAPKSHTAFSKVPQPTPPASERARRFAASSVSSSRSSKPLPLSLHGKHPSPDLESPPAKRLKTVMGSRLVTAPGYIPGFTEQVRPQTSTPRSRPQESDRSQTSPSKHHDSVLSPTTRPVHPGSGSQLQEVESPTPTGKLVQVEAQETNQANKRKETATSSKTATSSNQTMTGKATATGKVITATATDKIITSGNAITTTAGKATPTPKATNSGQATTGSKASPSGKTTAPGNKKTVQRSKTNDPPGAEWKSATKSLLRRIRLDSLQVLCFNHGLGKMGGEIEGWTKEQCVQALLNLQESGTKVQIRMVKDGRRLVPDLRWKWLDPQLAWGEGDEYEKEVEDDELESGGEDDHEPPSEEE</sequence>
<keyword evidence="4" id="KW-1185">Reference proteome</keyword>
<evidence type="ECO:0000256" key="1">
    <source>
        <dbReference type="SAM" id="MobiDB-lite"/>
    </source>
</evidence>
<dbReference type="CDD" id="cd22744">
    <property type="entry name" value="OTU"/>
    <property type="match status" value="1"/>
</dbReference>
<feature type="compositionally biased region" description="Polar residues" evidence="1">
    <location>
        <begin position="567"/>
        <end position="576"/>
    </location>
</feature>
<dbReference type="HOGENOM" id="CLU_337703_0_0_1"/>
<protein>
    <submittedName>
        <fullName evidence="3">Uncharacterized protein</fullName>
    </submittedName>
</protein>
<feature type="compositionally biased region" description="Polar residues" evidence="1">
    <location>
        <begin position="695"/>
        <end position="714"/>
    </location>
</feature>
<dbReference type="Proteomes" id="UP000008066">
    <property type="component" value="Unassembled WGS sequence"/>
</dbReference>
<name>G0SB77_CHATD</name>
<organism evidence="4">
    <name type="scientific">Chaetomium thermophilum (strain DSM 1495 / CBS 144.50 / IMI 039719)</name>
    <name type="common">Thermochaetoides thermophila</name>
    <dbReference type="NCBI Taxonomy" id="759272"/>
    <lineage>
        <taxon>Eukaryota</taxon>
        <taxon>Fungi</taxon>
        <taxon>Dikarya</taxon>
        <taxon>Ascomycota</taxon>
        <taxon>Pezizomycotina</taxon>
        <taxon>Sordariomycetes</taxon>
        <taxon>Sordariomycetidae</taxon>
        <taxon>Sordariales</taxon>
        <taxon>Chaetomiaceae</taxon>
        <taxon>Thermochaetoides</taxon>
    </lineage>
</organism>
<proteinExistence type="predicted"/>
<feature type="chain" id="PRO_5003409432" evidence="2">
    <location>
        <begin position="19"/>
        <end position="843"/>
    </location>
</feature>
<accession>G0SB77</accession>
<dbReference type="KEGG" id="cthr:CTHT_0049180"/>
<evidence type="ECO:0000313" key="4">
    <source>
        <dbReference type="Proteomes" id="UP000008066"/>
    </source>
</evidence>